<evidence type="ECO:0000256" key="2">
    <source>
        <dbReference type="ARBA" id="ARBA00004687"/>
    </source>
</evidence>
<dbReference type="Pfam" id="PF08320">
    <property type="entry name" value="PIG-X"/>
    <property type="match status" value="1"/>
</dbReference>
<evidence type="ECO:0000256" key="1">
    <source>
        <dbReference type="ARBA" id="ARBA00004389"/>
    </source>
</evidence>
<dbReference type="AlphaFoldDB" id="A0A8J2SX17"/>
<gene>
    <name evidence="10" type="ORF">PECAL_5P07520</name>
</gene>
<dbReference type="InterPro" id="IPR013233">
    <property type="entry name" value="PIG-X/PBN1"/>
</dbReference>
<evidence type="ECO:0000256" key="4">
    <source>
        <dbReference type="ARBA" id="ARBA00022502"/>
    </source>
</evidence>
<keyword evidence="9" id="KW-0325">Glycoprotein</keyword>
<evidence type="ECO:0000256" key="9">
    <source>
        <dbReference type="ARBA" id="ARBA00023180"/>
    </source>
</evidence>
<dbReference type="EMBL" id="CAKKNE010000005">
    <property type="protein sequence ID" value="CAH0376187.1"/>
    <property type="molecule type" value="Genomic_DNA"/>
</dbReference>
<evidence type="ECO:0000256" key="7">
    <source>
        <dbReference type="ARBA" id="ARBA00022989"/>
    </source>
</evidence>
<evidence type="ECO:0000256" key="6">
    <source>
        <dbReference type="ARBA" id="ARBA00022824"/>
    </source>
</evidence>
<dbReference type="GO" id="GO:0005789">
    <property type="term" value="C:endoplasmic reticulum membrane"/>
    <property type="evidence" value="ECO:0007669"/>
    <property type="project" value="UniProtKB-SubCell"/>
</dbReference>
<comment type="pathway">
    <text evidence="2">Glycolipid biosynthesis; glycosylphosphatidylinositol-anchor biosynthesis.</text>
</comment>
<protein>
    <recommendedName>
        <fullName evidence="12">Protein PBN1</fullName>
    </recommendedName>
</protein>
<proteinExistence type="inferred from homology"/>
<dbReference type="Proteomes" id="UP000789595">
    <property type="component" value="Unassembled WGS sequence"/>
</dbReference>
<evidence type="ECO:0000313" key="10">
    <source>
        <dbReference type="EMBL" id="CAH0376187.1"/>
    </source>
</evidence>
<comment type="caution">
    <text evidence="10">The sequence shown here is derived from an EMBL/GenBank/DDBJ whole genome shotgun (WGS) entry which is preliminary data.</text>
</comment>
<accession>A0A8J2SX17</accession>
<organism evidence="10 11">
    <name type="scientific">Pelagomonas calceolata</name>
    <dbReference type="NCBI Taxonomy" id="35677"/>
    <lineage>
        <taxon>Eukaryota</taxon>
        <taxon>Sar</taxon>
        <taxon>Stramenopiles</taxon>
        <taxon>Ochrophyta</taxon>
        <taxon>Pelagophyceae</taxon>
        <taxon>Pelagomonadales</taxon>
        <taxon>Pelagomonadaceae</taxon>
        <taxon>Pelagomonas</taxon>
    </lineage>
</organism>
<dbReference type="GO" id="GO:0006506">
    <property type="term" value="P:GPI anchor biosynthetic process"/>
    <property type="evidence" value="ECO:0007669"/>
    <property type="project" value="UniProtKB-UniPathway"/>
</dbReference>
<sequence>MSKSSLCTAATLVLTISARRRAPAPADSMPTQPATASLSGSGQHYAMELEIPIGTDAKDITLSWALPAAAYVDRDEVETRAGWPACVRAAQFTGASDVEAPEYDAAAHSVGLRWTLDACDALSLSIPVHLRAPTPDASLLLGGRRRIPLDDFVLRVDGRAYGRPADAAPLAAFVVLPPGGAAPAWGVAVVTLAVLFREALRVARCLTKRKRS</sequence>
<evidence type="ECO:0008006" key="12">
    <source>
        <dbReference type="Google" id="ProtNLM"/>
    </source>
</evidence>
<keyword evidence="6" id="KW-0256">Endoplasmic reticulum</keyword>
<name>A0A8J2SX17_9STRA</name>
<reference evidence="10" key="1">
    <citation type="submission" date="2021-11" db="EMBL/GenBank/DDBJ databases">
        <authorList>
            <consortium name="Genoscope - CEA"/>
            <person name="William W."/>
        </authorList>
    </citation>
    <scope>NUCLEOTIDE SEQUENCE</scope>
</reference>
<comment type="subcellular location">
    <subcellularLocation>
        <location evidence="1">Endoplasmic reticulum membrane</location>
        <topology evidence="1">Single-pass membrane protein</topology>
    </subcellularLocation>
</comment>
<keyword evidence="4" id="KW-0337">GPI-anchor biosynthesis</keyword>
<keyword evidence="5" id="KW-0812">Transmembrane</keyword>
<comment type="similarity">
    <text evidence="3">Belongs to the PIGX family.</text>
</comment>
<dbReference type="UniPathway" id="UPA00196"/>
<keyword evidence="11" id="KW-1185">Reference proteome</keyword>
<evidence type="ECO:0000256" key="3">
    <source>
        <dbReference type="ARBA" id="ARBA00010345"/>
    </source>
</evidence>
<evidence type="ECO:0000256" key="5">
    <source>
        <dbReference type="ARBA" id="ARBA00022692"/>
    </source>
</evidence>
<evidence type="ECO:0000256" key="8">
    <source>
        <dbReference type="ARBA" id="ARBA00023136"/>
    </source>
</evidence>
<keyword evidence="7" id="KW-1133">Transmembrane helix</keyword>
<evidence type="ECO:0000313" key="11">
    <source>
        <dbReference type="Proteomes" id="UP000789595"/>
    </source>
</evidence>
<keyword evidence="8" id="KW-0472">Membrane</keyword>